<dbReference type="InterPro" id="IPR003593">
    <property type="entry name" value="AAA+_ATPase"/>
</dbReference>
<accession>A0A917YSA4</accession>
<dbReference type="Gene3D" id="3.40.50.300">
    <property type="entry name" value="P-loop containing nucleotide triphosphate hydrolases"/>
    <property type="match status" value="1"/>
</dbReference>
<keyword evidence="3 5" id="KW-0067">ATP-binding</keyword>
<dbReference type="GO" id="GO:0005524">
    <property type="term" value="F:ATP binding"/>
    <property type="evidence" value="ECO:0007669"/>
    <property type="project" value="UniProtKB-KW"/>
</dbReference>
<dbReference type="AlphaFoldDB" id="A0A917YSA4"/>
<dbReference type="GO" id="GO:0016887">
    <property type="term" value="F:ATP hydrolysis activity"/>
    <property type="evidence" value="ECO:0007669"/>
    <property type="project" value="InterPro"/>
</dbReference>
<feature type="domain" description="ABC transporter" evidence="4">
    <location>
        <begin position="2"/>
        <end position="231"/>
    </location>
</feature>
<dbReference type="Proteomes" id="UP000606935">
    <property type="component" value="Unassembled WGS sequence"/>
</dbReference>
<keyword evidence="2" id="KW-0547">Nucleotide-binding</keyword>
<protein>
    <submittedName>
        <fullName evidence="5">ABC transporter ATP-binding protein</fullName>
    </submittedName>
</protein>
<evidence type="ECO:0000313" key="6">
    <source>
        <dbReference type="Proteomes" id="UP000606935"/>
    </source>
</evidence>
<reference evidence="5" key="2">
    <citation type="submission" date="2020-09" db="EMBL/GenBank/DDBJ databases">
        <authorList>
            <person name="Sun Q."/>
            <person name="Zhou Y."/>
        </authorList>
    </citation>
    <scope>NUCLEOTIDE SEQUENCE</scope>
    <source>
        <strain evidence="5">CGMCC 1.7086</strain>
    </source>
</reference>
<sequence length="240" mass="26751">MIELRHVSKAFGGHLALDNLSFKVQAGEVMCLLGANGAGKSTTLNILLDFITPDSGEAWVDGVNVQLEPHKSKQRLVYLPENVNLYQEFNAIDNLSYLARLCNHVPELNDIRRALQKAGLQEDAWLQPLASYSKGMRQKVGIAFAILRRSQVLLLDEPTSGLDHSATREFIKIIEQLAKQGAAILMVTHDLYCAHTLATHIGIMKRGRLLDVFANQQHSLDSLEYLYHQHISGITLEKTA</sequence>
<dbReference type="SMART" id="SM00382">
    <property type="entry name" value="AAA"/>
    <property type="match status" value="1"/>
</dbReference>
<dbReference type="EMBL" id="BMLS01000001">
    <property type="protein sequence ID" value="GGO64622.1"/>
    <property type="molecule type" value="Genomic_DNA"/>
</dbReference>
<reference evidence="5" key="1">
    <citation type="journal article" date="2014" name="Int. J. Syst. Evol. Microbiol.">
        <title>Complete genome sequence of Corynebacterium casei LMG S-19264T (=DSM 44701T), isolated from a smear-ripened cheese.</title>
        <authorList>
            <consortium name="US DOE Joint Genome Institute (JGI-PGF)"/>
            <person name="Walter F."/>
            <person name="Albersmeier A."/>
            <person name="Kalinowski J."/>
            <person name="Ruckert C."/>
        </authorList>
    </citation>
    <scope>NUCLEOTIDE SEQUENCE</scope>
    <source>
        <strain evidence="5">CGMCC 1.7086</strain>
    </source>
</reference>
<dbReference type="PANTHER" id="PTHR42939:SF1">
    <property type="entry name" value="ABC TRANSPORTER ATP-BINDING PROTEIN ALBC-RELATED"/>
    <property type="match status" value="1"/>
</dbReference>
<dbReference type="InterPro" id="IPR027417">
    <property type="entry name" value="P-loop_NTPase"/>
</dbReference>
<dbReference type="InterPro" id="IPR051782">
    <property type="entry name" value="ABC_Transporter_VariousFunc"/>
</dbReference>
<evidence type="ECO:0000256" key="3">
    <source>
        <dbReference type="ARBA" id="ARBA00022840"/>
    </source>
</evidence>
<dbReference type="RefSeq" id="WP_188689675.1">
    <property type="nucleotide sequence ID" value="NZ_BMLS01000001.1"/>
</dbReference>
<dbReference type="SUPFAM" id="SSF52540">
    <property type="entry name" value="P-loop containing nucleoside triphosphate hydrolases"/>
    <property type="match status" value="1"/>
</dbReference>
<evidence type="ECO:0000256" key="2">
    <source>
        <dbReference type="ARBA" id="ARBA00022741"/>
    </source>
</evidence>
<name>A0A917YSA4_9ALTE</name>
<proteinExistence type="predicted"/>
<gene>
    <name evidence="5" type="ORF">GCM10010982_04490</name>
</gene>
<organism evidence="5 6">
    <name type="scientific">Bowmanella pacifica</name>
    <dbReference type="NCBI Taxonomy" id="502051"/>
    <lineage>
        <taxon>Bacteria</taxon>
        <taxon>Pseudomonadati</taxon>
        <taxon>Pseudomonadota</taxon>
        <taxon>Gammaproteobacteria</taxon>
        <taxon>Alteromonadales</taxon>
        <taxon>Alteromonadaceae</taxon>
        <taxon>Bowmanella</taxon>
    </lineage>
</organism>
<evidence type="ECO:0000313" key="5">
    <source>
        <dbReference type="EMBL" id="GGO64622.1"/>
    </source>
</evidence>
<keyword evidence="6" id="KW-1185">Reference proteome</keyword>
<dbReference type="InterPro" id="IPR003439">
    <property type="entry name" value="ABC_transporter-like_ATP-bd"/>
</dbReference>
<evidence type="ECO:0000259" key="4">
    <source>
        <dbReference type="PROSITE" id="PS50893"/>
    </source>
</evidence>
<dbReference type="Pfam" id="PF00005">
    <property type="entry name" value="ABC_tran"/>
    <property type="match status" value="1"/>
</dbReference>
<dbReference type="CDD" id="cd03230">
    <property type="entry name" value="ABC_DR_subfamily_A"/>
    <property type="match status" value="1"/>
</dbReference>
<keyword evidence="1" id="KW-0813">Transport</keyword>
<dbReference type="PANTHER" id="PTHR42939">
    <property type="entry name" value="ABC TRANSPORTER ATP-BINDING PROTEIN ALBC-RELATED"/>
    <property type="match status" value="1"/>
</dbReference>
<comment type="caution">
    <text evidence="5">The sequence shown here is derived from an EMBL/GenBank/DDBJ whole genome shotgun (WGS) entry which is preliminary data.</text>
</comment>
<evidence type="ECO:0000256" key="1">
    <source>
        <dbReference type="ARBA" id="ARBA00022448"/>
    </source>
</evidence>
<dbReference type="PROSITE" id="PS50893">
    <property type="entry name" value="ABC_TRANSPORTER_2"/>
    <property type="match status" value="1"/>
</dbReference>